<dbReference type="InterPro" id="IPR036397">
    <property type="entry name" value="RNaseH_sf"/>
</dbReference>
<dbReference type="Pfam" id="PF00929">
    <property type="entry name" value="RNase_T"/>
    <property type="match status" value="1"/>
</dbReference>
<dbReference type="AlphaFoldDB" id="A0A6C0C3F5"/>
<dbReference type="PANTHER" id="PTHR30231:SF4">
    <property type="entry name" value="PROTEIN NEN2"/>
    <property type="match status" value="1"/>
</dbReference>
<evidence type="ECO:0000256" key="3">
    <source>
        <dbReference type="ARBA" id="ARBA00022839"/>
    </source>
</evidence>
<organism evidence="5">
    <name type="scientific">viral metagenome</name>
    <dbReference type="NCBI Taxonomy" id="1070528"/>
    <lineage>
        <taxon>unclassified sequences</taxon>
        <taxon>metagenomes</taxon>
        <taxon>organismal metagenomes</taxon>
    </lineage>
</organism>
<feature type="domain" description="Exonuclease" evidence="4">
    <location>
        <begin position="2"/>
        <end position="196"/>
    </location>
</feature>
<proteinExistence type="predicted"/>
<dbReference type="Gene3D" id="3.30.420.10">
    <property type="entry name" value="Ribonuclease H-like superfamily/Ribonuclease H"/>
    <property type="match status" value="1"/>
</dbReference>
<dbReference type="GO" id="GO:0003676">
    <property type="term" value="F:nucleic acid binding"/>
    <property type="evidence" value="ECO:0007669"/>
    <property type="project" value="InterPro"/>
</dbReference>
<dbReference type="PANTHER" id="PTHR30231">
    <property type="entry name" value="DNA POLYMERASE III SUBUNIT EPSILON"/>
    <property type="match status" value="1"/>
</dbReference>
<dbReference type="SMART" id="SM00479">
    <property type="entry name" value="EXOIII"/>
    <property type="match status" value="1"/>
</dbReference>
<evidence type="ECO:0000256" key="1">
    <source>
        <dbReference type="ARBA" id="ARBA00022722"/>
    </source>
</evidence>
<name>A0A6C0C3F5_9ZZZZ</name>
<keyword evidence="1" id="KW-0540">Nuclease</keyword>
<dbReference type="CDD" id="cd06127">
    <property type="entry name" value="DEDDh"/>
    <property type="match status" value="1"/>
</dbReference>
<evidence type="ECO:0000259" key="4">
    <source>
        <dbReference type="SMART" id="SM00479"/>
    </source>
</evidence>
<dbReference type="InterPro" id="IPR013520">
    <property type="entry name" value="Ribonucl_H"/>
</dbReference>
<keyword evidence="3" id="KW-0269">Exonuclease</keyword>
<dbReference type="EMBL" id="MN739332">
    <property type="protein sequence ID" value="QHS98950.1"/>
    <property type="molecule type" value="Genomic_DNA"/>
</dbReference>
<keyword evidence="2" id="KW-0378">Hydrolase</keyword>
<dbReference type="InterPro" id="IPR012337">
    <property type="entry name" value="RNaseH-like_sf"/>
</dbReference>
<dbReference type="GO" id="GO:0008408">
    <property type="term" value="F:3'-5' exonuclease activity"/>
    <property type="evidence" value="ECO:0007669"/>
    <property type="project" value="TreeGrafter"/>
</dbReference>
<reference evidence="5" key="1">
    <citation type="journal article" date="2020" name="Nature">
        <title>Giant virus diversity and host interactions through global metagenomics.</title>
        <authorList>
            <person name="Schulz F."/>
            <person name="Roux S."/>
            <person name="Paez-Espino D."/>
            <person name="Jungbluth S."/>
            <person name="Walsh D.A."/>
            <person name="Denef V.J."/>
            <person name="McMahon K.D."/>
            <person name="Konstantinidis K.T."/>
            <person name="Eloe-Fadrosh E.A."/>
            <person name="Kyrpides N.C."/>
            <person name="Woyke T."/>
        </authorList>
    </citation>
    <scope>NUCLEOTIDE SEQUENCE</scope>
    <source>
        <strain evidence="5">GVMAG-M-3300020185-18</strain>
    </source>
</reference>
<evidence type="ECO:0000256" key="2">
    <source>
        <dbReference type="ARBA" id="ARBA00022801"/>
    </source>
</evidence>
<dbReference type="SUPFAM" id="SSF53098">
    <property type="entry name" value="Ribonuclease H-like"/>
    <property type="match status" value="1"/>
</dbReference>
<accession>A0A6C0C3F5</accession>
<evidence type="ECO:0000313" key="5">
    <source>
        <dbReference type="EMBL" id="QHS98950.1"/>
    </source>
</evidence>
<protein>
    <recommendedName>
        <fullName evidence="4">Exonuclease domain-containing protein</fullName>
    </recommendedName>
</protein>
<sequence length="213" mass="25027">MRYLIFDTETTGLIKKDDFGVKTYPHVVQLSWVLYNDQMNDVEIERDRIILLPEGMEVPEETIAIHGITTEKMRTEGVEPTLVIDEFIEDLSKCDMIIGHNVDFDKSIMFEEFKRNKKFDYRLGQRPVYCTMTMGKNVCKIERKNKNTGEIYYKKPKLTELHEHLFKETPANLHNSLIDVLVTCRCFGKLYLNRDILENNVPLKNHFTQLCSL</sequence>